<evidence type="ECO:0000313" key="4">
    <source>
        <dbReference type="Proteomes" id="UP000235392"/>
    </source>
</evidence>
<gene>
    <name evidence="3" type="ORF">PCASD_12111</name>
    <name evidence="2" type="ORF">PCASD_12114</name>
</gene>
<accession>A0A2N5UDU2</accession>
<dbReference type="EMBL" id="PGCI01000169">
    <property type="protein sequence ID" value="PLW35886.1"/>
    <property type="molecule type" value="Genomic_DNA"/>
</dbReference>
<organism evidence="2 4">
    <name type="scientific">Puccinia coronata f. sp. avenae</name>
    <dbReference type="NCBI Taxonomy" id="200324"/>
    <lineage>
        <taxon>Eukaryota</taxon>
        <taxon>Fungi</taxon>
        <taxon>Dikarya</taxon>
        <taxon>Basidiomycota</taxon>
        <taxon>Pucciniomycotina</taxon>
        <taxon>Pucciniomycetes</taxon>
        <taxon>Pucciniales</taxon>
        <taxon>Pucciniaceae</taxon>
        <taxon>Puccinia</taxon>
    </lineage>
</organism>
<evidence type="ECO:0000313" key="2">
    <source>
        <dbReference type="EMBL" id="PLW35881.1"/>
    </source>
</evidence>
<evidence type="ECO:0000313" key="3">
    <source>
        <dbReference type="EMBL" id="PLW35886.1"/>
    </source>
</evidence>
<evidence type="ECO:0000259" key="1">
    <source>
        <dbReference type="Pfam" id="PF18802"/>
    </source>
</evidence>
<protein>
    <recommendedName>
        <fullName evidence="1">CxC1-like cysteine cluster associated with KDZ transposases domain-containing protein</fullName>
    </recommendedName>
</protein>
<name>A0A2N5UDU2_9BASI</name>
<reference evidence="2 4" key="1">
    <citation type="submission" date="2017-11" db="EMBL/GenBank/DDBJ databases">
        <title>De novo assembly and phasing of dikaryotic genomes from two isolates of Puccinia coronata f. sp. avenae, the causal agent of oat crown rust.</title>
        <authorList>
            <person name="Miller M.E."/>
            <person name="Zhang Y."/>
            <person name="Omidvar V."/>
            <person name="Sperschneider J."/>
            <person name="Schwessinger B."/>
            <person name="Raley C."/>
            <person name="Palmer J.M."/>
            <person name="Garnica D."/>
            <person name="Upadhyaya N."/>
            <person name="Rathjen J."/>
            <person name="Taylor J.M."/>
            <person name="Park R.F."/>
            <person name="Dodds P.N."/>
            <person name="Hirsch C.D."/>
            <person name="Kianian S.F."/>
            <person name="Figueroa M."/>
        </authorList>
    </citation>
    <scope>NUCLEOTIDE SEQUENCE [LARGE SCALE GENOMIC DNA]</scope>
    <source>
        <strain evidence="2">12SD80</strain>
    </source>
</reference>
<dbReference type="InterPro" id="IPR041320">
    <property type="entry name" value="CxC1"/>
</dbReference>
<proteinExistence type="predicted"/>
<comment type="caution">
    <text evidence="2">The sequence shown here is derived from an EMBL/GenBank/DDBJ whole genome shotgun (WGS) entry which is preliminary data.</text>
</comment>
<sequence length="262" mass="30319">MSGIFRERRTNYRRRIAPIEDCLRALERLEQLSSGAEGLRRINPGIITAHPHLEQDVAMLQEDSDHLVNSENSLQAEDFSTNSDFCQTDFHLSNTQEGLSLLDHAHNYHTFINQQNREKKLKQNWDKVIPSLLGAYLLLKSETHNWTTADWKKDMTNLFCQCEQTDCHSRTVDLVDLNTQTRKKILFCNCTPDIVRLLGHGYLGCSPVRPQTAFSINLLAFHNHLWQWCTIGNLPYMNAMQAWLEERSNPLLTKEGKESFFS</sequence>
<dbReference type="PANTHER" id="PTHR33096">
    <property type="entry name" value="CXC2 DOMAIN-CONTAINING PROTEIN"/>
    <property type="match status" value="1"/>
</dbReference>
<feature type="domain" description="CxC1-like cysteine cluster associated with KDZ transposases" evidence="1">
    <location>
        <begin position="145"/>
        <end position="249"/>
    </location>
</feature>
<dbReference type="Pfam" id="PF18802">
    <property type="entry name" value="CxC1"/>
    <property type="match status" value="1"/>
</dbReference>
<dbReference type="EMBL" id="PGCI01000169">
    <property type="protein sequence ID" value="PLW35881.1"/>
    <property type="molecule type" value="Genomic_DNA"/>
</dbReference>
<dbReference type="PANTHER" id="PTHR33096:SF1">
    <property type="entry name" value="CXC1-LIKE CYSTEINE CLUSTER ASSOCIATED WITH KDZ TRANSPOSASES DOMAIN-CONTAINING PROTEIN"/>
    <property type="match status" value="1"/>
</dbReference>
<dbReference type="Proteomes" id="UP000235392">
    <property type="component" value="Unassembled WGS sequence"/>
</dbReference>
<dbReference type="AlphaFoldDB" id="A0A2N5UDU2"/>